<protein>
    <submittedName>
        <fullName evidence="1">Uncharacterized protein</fullName>
    </submittedName>
</protein>
<dbReference type="RefSeq" id="WP_092962656.1">
    <property type="nucleotide sequence ID" value="NZ_FOSQ01000014.1"/>
</dbReference>
<reference evidence="1 2" key="1">
    <citation type="submission" date="2016-10" db="EMBL/GenBank/DDBJ databases">
        <authorList>
            <person name="de Groot N.N."/>
        </authorList>
    </citation>
    <scope>NUCLEOTIDE SEQUENCE [LARGE SCALE GENOMIC DNA]</scope>
    <source>
        <strain evidence="1 2">DSM 19981</strain>
    </source>
</reference>
<keyword evidence="2" id="KW-1185">Reference proteome</keyword>
<proteinExistence type="predicted"/>
<name>A0A1I4E609_9PROT</name>
<organism evidence="1 2">
    <name type="scientific">Falsiroseomonas stagni DSM 19981</name>
    <dbReference type="NCBI Taxonomy" id="1123062"/>
    <lineage>
        <taxon>Bacteria</taxon>
        <taxon>Pseudomonadati</taxon>
        <taxon>Pseudomonadota</taxon>
        <taxon>Alphaproteobacteria</taxon>
        <taxon>Acetobacterales</taxon>
        <taxon>Roseomonadaceae</taxon>
        <taxon>Falsiroseomonas</taxon>
    </lineage>
</organism>
<dbReference type="EMBL" id="FOSQ01000014">
    <property type="protein sequence ID" value="SFL01248.1"/>
    <property type="molecule type" value="Genomic_DNA"/>
</dbReference>
<accession>A0A1I4E609</accession>
<sequence length="141" mass="15606">MAQAVARGRGWRPDGWRPDGWRPDPVLASLHGMGGHLVLHADRLRILRHGPWFTAVNLLSHLEREMETTILLRSLVGVHLVRSLLLVQFLRLTYAGAPAPTGHYLRDAFAENAFMFSLADNRPLQAMAARITQAARAAGAV</sequence>
<dbReference type="OrthoDB" id="7376374at2"/>
<evidence type="ECO:0000313" key="1">
    <source>
        <dbReference type="EMBL" id="SFL01248.1"/>
    </source>
</evidence>
<evidence type="ECO:0000313" key="2">
    <source>
        <dbReference type="Proteomes" id="UP000199473"/>
    </source>
</evidence>
<dbReference type="Proteomes" id="UP000199473">
    <property type="component" value="Unassembled WGS sequence"/>
</dbReference>
<dbReference type="AlphaFoldDB" id="A0A1I4E609"/>
<gene>
    <name evidence="1" type="ORF">SAMN02745775_11486</name>
</gene>